<dbReference type="AlphaFoldDB" id="A0A6A7A7A2"/>
<evidence type="ECO:0000313" key="1">
    <source>
        <dbReference type="EMBL" id="KAF2828658.1"/>
    </source>
</evidence>
<proteinExistence type="predicted"/>
<dbReference type="OrthoDB" id="2922289at2759"/>
<keyword evidence="2" id="KW-1185">Reference proteome</keyword>
<dbReference type="EMBL" id="MU006222">
    <property type="protein sequence ID" value="KAF2828658.1"/>
    <property type="molecule type" value="Genomic_DNA"/>
</dbReference>
<name>A0A6A7A7A2_9PLEO</name>
<accession>A0A6A7A7A2</accession>
<dbReference type="Proteomes" id="UP000799424">
    <property type="component" value="Unassembled WGS sequence"/>
</dbReference>
<gene>
    <name evidence="1" type="ORF">CC86DRAFT_196347</name>
</gene>
<dbReference type="PANTHER" id="PTHR40788:SF2">
    <property type="entry name" value="CLR5 DOMAIN-CONTAINING PROTEIN"/>
    <property type="match status" value="1"/>
</dbReference>
<reference evidence="1" key="1">
    <citation type="journal article" date="2020" name="Stud. Mycol.">
        <title>101 Dothideomycetes genomes: a test case for predicting lifestyles and emergence of pathogens.</title>
        <authorList>
            <person name="Haridas S."/>
            <person name="Albert R."/>
            <person name="Binder M."/>
            <person name="Bloem J."/>
            <person name="Labutti K."/>
            <person name="Salamov A."/>
            <person name="Andreopoulos B."/>
            <person name="Baker S."/>
            <person name="Barry K."/>
            <person name="Bills G."/>
            <person name="Bluhm B."/>
            <person name="Cannon C."/>
            <person name="Castanera R."/>
            <person name="Culley D."/>
            <person name="Daum C."/>
            <person name="Ezra D."/>
            <person name="Gonzalez J."/>
            <person name="Henrissat B."/>
            <person name="Kuo A."/>
            <person name="Liang C."/>
            <person name="Lipzen A."/>
            <person name="Lutzoni F."/>
            <person name="Magnuson J."/>
            <person name="Mondo S."/>
            <person name="Nolan M."/>
            <person name="Ohm R."/>
            <person name="Pangilinan J."/>
            <person name="Park H.-J."/>
            <person name="Ramirez L."/>
            <person name="Alfaro M."/>
            <person name="Sun H."/>
            <person name="Tritt A."/>
            <person name="Yoshinaga Y."/>
            <person name="Zwiers L.-H."/>
            <person name="Turgeon B."/>
            <person name="Goodwin S."/>
            <person name="Spatafora J."/>
            <person name="Crous P."/>
            <person name="Grigoriev I."/>
        </authorList>
    </citation>
    <scope>NUCLEOTIDE SEQUENCE</scope>
    <source>
        <strain evidence="1">CBS 113818</strain>
    </source>
</reference>
<evidence type="ECO:0000313" key="2">
    <source>
        <dbReference type="Proteomes" id="UP000799424"/>
    </source>
</evidence>
<sequence>MPDALLVEDQMDTKSDPGQLEWDNATVWSTANASIQSPYSVPAKFDFGRLHSLVSAQITDLEDHIWTLREDPGYFTETFDAFHEHRLEMIRGANGERDPALKRPASYLHSFIIRDIVFEAYFELFLCVTVHGEGRTALH</sequence>
<organism evidence="1 2">
    <name type="scientific">Ophiobolus disseminans</name>
    <dbReference type="NCBI Taxonomy" id="1469910"/>
    <lineage>
        <taxon>Eukaryota</taxon>
        <taxon>Fungi</taxon>
        <taxon>Dikarya</taxon>
        <taxon>Ascomycota</taxon>
        <taxon>Pezizomycotina</taxon>
        <taxon>Dothideomycetes</taxon>
        <taxon>Pleosporomycetidae</taxon>
        <taxon>Pleosporales</taxon>
        <taxon>Pleosporineae</taxon>
        <taxon>Phaeosphaeriaceae</taxon>
        <taxon>Ophiobolus</taxon>
    </lineage>
</organism>
<protein>
    <submittedName>
        <fullName evidence="1">Uncharacterized protein</fullName>
    </submittedName>
</protein>
<dbReference type="PANTHER" id="PTHR40788">
    <property type="entry name" value="CLR5 DOMAIN-CONTAINING PROTEIN-RELATED"/>
    <property type="match status" value="1"/>
</dbReference>